<dbReference type="AlphaFoldDB" id="A0A563W5B0"/>
<dbReference type="EMBL" id="CAACVJ010000702">
    <property type="protein sequence ID" value="VEP18837.1"/>
    <property type="molecule type" value="Genomic_DNA"/>
</dbReference>
<dbReference type="RefSeq" id="WP_144868361.1">
    <property type="nucleotide sequence ID" value="NZ_LR213850.1"/>
</dbReference>
<protein>
    <recommendedName>
        <fullName evidence="3">Tellurite resistance protein TerB</fullName>
    </recommendedName>
</protein>
<sequence>MVRSTIRNNQQLFKILVAAAWIDGEFQAEEKTYLNKLAKDKNLLEDSEIQSLLSTTQPIDSEQCYQWLSEYLGSKPTEEVYQNLLAEIAGLVYIDGDIAEEEAKLLTQLQTLDPNNNNVASIFKPVLRVIRQLYRKQLNY</sequence>
<proteinExistence type="predicted"/>
<dbReference type="SUPFAM" id="SSF158682">
    <property type="entry name" value="TerB-like"/>
    <property type="match status" value="1"/>
</dbReference>
<dbReference type="OrthoDB" id="582157at2"/>
<keyword evidence="2" id="KW-1185">Reference proteome</keyword>
<reference evidence="1 2" key="1">
    <citation type="submission" date="2019-01" db="EMBL/GenBank/DDBJ databases">
        <authorList>
            <person name="Brito A."/>
        </authorList>
    </citation>
    <scope>NUCLEOTIDE SEQUENCE [LARGE SCALE GENOMIC DNA]</scope>
    <source>
        <strain evidence="1">1</strain>
    </source>
</reference>
<dbReference type="Gene3D" id="1.10.3680.10">
    <property type="entry name" value="TerB-like"/>
    <property type="match status" value="1"/>
</dbReference>
<organism evidence="1 2">
    <name type="scientific">Hyella patelloides LEGE 07179</name>
    <dbReference type="NCBI Taxonomy" id="945734"/>
    <lineage>
        <taxon>Bacteria</taxon>
        <taxon>Bacillati</taxon>
        <taxon>Cyanobacteriota</taxon>
        <taxon>Cyanophyceae</taxon>
        <taxon>Pleurocapsales</taxon>
        <taxon>Hyellaceae</taxon>
        <taxon>Hyella</taxon>
    </lineage>
</organism>
<name>A0A563W5B0_9CYAN</name>
<dbReference type="InterPro" id="IPR029024">
    <property type="entry name" value="TerB-like"/>
</dbReference>
<evidence type="ECO:0000313" key="2">
    <source>
        <dbReference type="Proteomes" id="UP000320055"/>
    </source>
</evidence>
<accession>A0A563W5B0</accession>
<evidence type="ECO:0000313" key="1">
    <source>
        <dbReference type="EMBL" id="VEP18837.1"/>
    </source>
</evidence>
<evidence type="ECO:0008006" key="3">
    <source>
        <dbReference type="Google" id="ProtNLM"/>
    </source>
</evidence>
<dbReference type="CDD" id="cd07177">
    <property type="entry name" value="terB_like"/>
    <property type="match status" value="1"/>
</dbReference>
<gene>
    <name evidence="1" type="ORF">H1P_930007</name>
</gene>
<dbReference type="Proteomes" id="UP000320055">
    <property type="component" value="Unassembled WGS sequence"/>
</dbReference>